<reference evidence="7" key="2">
    <citation type="submission" date="2016-01" db="EMBL/GenBank/DDBJ databases">
        <title>Six Aerococcus type strain genome sequencing and assembly using PacBio and Illumina Hiseq.</title>
        <authorList>
            <person name="Carkaci D."/>
            <person name="Dargis R."/>
            <person name="Nielsen X.C."/>
            <person name="Skovgaard O."/>
            <person name="Fuursted K."/>
            <person name="Christensen J.J."/>
        </authorList>
    </citation>
    <scope>NUCLEOTIDE SEQUENCE [LARGE SCALE GENOMIC DNA]</scope>
    <source>
        <strain evidence="7">CCUG42038B</strain>
    </source>
</reference>
<name>A0A0X8FL54_9LACT</name>
<keyword evidence="3" id="KW-0812">Transmembrane</keyword>
<dbReference type="Proteomes" id="UP000062260">
    <property type="component" value="Chromosome"/>
</dbReference>
<sequence>MKYLKQTFIILGITLIAELLSALIPLPLPASIYGMIILFACLMSGLIKLDQVEEAGQFLIAIMPVMFVAPAAGLITSWPDLKPHIWAWLAIIIFTTIFIMVITAKTAQFMTRNKSEAKQADQANEVEEVINQ</sequence>
<dbReference type="GO" id="GO:0016787">
    <property type="term" value="F:hydrolase activity"/>
    <property type="evidence" value="ECO:0007669"/>
    <property type="project" value="UniProtKB-KW"/>
</dbReference>
<evidence type="ECO:0000256" key="1">
    <source>
        <dbReference type="ARBA" id="ARBA00004651"/>
    </source>
</evidence>
<dbReference type="PANTHER" id="PTHR33931">
    <property type="entry name" value="HOLIN-LIKE PROTEIN CIDA-RELATED"/>
    <property type="match status" value="1"/>
</dbReference>
<keyword evidence="4" id="KW-1133">Transmembrane helix</keyword>
<reference evidence="6 7" key="1">
    <citation type="journal article" date="2016" name="Genome Announc.">
        <title>Complete Genome Sequences of Aerococcus christensenii CCUG 28831T, Aerococcus sanguinicola CCUG 43001T, Aerococcus urinae CCUG 36881T, Aerococcus urinaeequi CCUG 28094T, Aerococcus urinaehominis CCUG 42038 BT, and Aerococcus viridans CCUG 4311T.</title>
        <authorList>
            <person name="Carkaci D."/>
            <person name="Dargis R."/>
            <person name="Nielsen X.C."/>
            <person name="Skovgaard O."/>
            <person name="Fuursted K."/>
            <person name="Christensen J.J."/>
        </authorList>
    </citation>
    <scope>NUCLEOTIDE SEQUENCE [LARGE SCALE GENOMIC DNA]</scope>
    <source>
        <strain evidence="6 7">CCUG42038B</strain>
    </source>
</reference>
<comment type="subcellular location">
    <subcellularLocation>
        <location evidence="1">Cell membrane</location>
        <topology evidence="1">Multi-pass membrane protein</topology>
    </subcellularLocation>
</comment>
<proteinExistence type="predicted"/>
<evidence type="ECO:0000313" key="7">
    <source>
        <dbReference type="Proteomes" id="UP000062260"/>
    </source>
</evidence>
<dbReference type="STRING" id="128944.AWM75_04535"/>
<evidence type="ECO:0000256" key="3">
    <source>
        <dbReference type="ARBA" id="ARBA00022692"/>
    </source>
</evidence>
<dbReference type="AlphaFoldDB" id="A0A0X8FL54"/>
<dbReference type="GO" id="GO:0005886">
    <property type="term" value="C:plasma membrane"/>
    <property type="evidence" value="ECO:0007669"/>
    <property type="project" value="UniProtKB-SubCell"/>
</dbReference>
<dbReference type="InterPro" id="IPR005538">
    <property type="entry name" value="LrgA/CidA"/>
</dbReference>
<evidence type="ECO:0000256" key="5">
    <source>
        <dbReference type="ARBA" id="ARBA00023136"/>
    </source>
</evidence>
<evidence type="ECO:0000256" key="2">
    <source>
        <dbReference type="ARBA" id="ARBA00022475"/>
    </source>
</evidence>
<keyword evidence="5" id="KW-0472">Membrane</keyword>
<dbReference type="OrthoDB" id="3176438at2"/>
<keyword evidence="2" id="KW-1003">Cell membrane</keyword>
<dbReference type="PANTHER" id="PTHR33931:SF2">
    <property type="entry name" value="HOLIN-LIKE PROTEIN CIDA"/>
    <property type="match status" value="1"/>
</dbReference>
<gene>
    <name evidence="6" type="ORF">AWM75_04535</name>
</gene>
<dbReference type="Pfam" id="PF03788">
    <property type="entry name" value="LrgA"/>
    <property type="match status" value="1"/>
</dbReference>
<keyword evidence="6" id="KW-0378">Hydrolase</keyword>
<protein>
    <submittedName>
        <fullName evidence="6">Murein hydrolase regulator LrgA</fullName>
    </submittedName>
</protein>
<accession>A0A0X8FL54</accession>
<dbReference type="EMBL" id="CP014163">
    <property type="protein sequence ID" value="AMB99314.1"/>
    <property type="molecule type" value="Genomic_DNA"/>
</dbReference>
<dbReference type="KEGG" id="auh:AWM75_04535"/>
<evidence type="ECO:0000313" key="6">
    <source>
        <dbReference type="EMBL" id="AMB99314.1"/>
    </source>
</evidence>
<keyword evidence="7" id="KW-1185">Reference proteome</keyword>
<evidence type="ECO:0000256" key="4">
    <source>
        <dbReference type="ARBA" id="ARBA00022989"/>
    </source>
</evidence>
<organism evidence="6 7">
    <name type="scientific">Aerococcus urinaehominis</name>
    <dbReference type="NCBI Taxonomy" id="128944"/>
    <lineage>
        <taxon>Bacteria</taxon>
        <taxon>Bacillati</taxon>
        <taxon>Bacillota</taxon>
        <taxon>Bacilli</taxon>
        <taxon>Lactobacillales</taxon>
        <taxon>Aerococcaceae</taxon>
        <taxon>Aerococcus</taxon>
    </lineage>
</organism>
<dbReference type="RefSeq" id="WP_067978805.1">
    <property type="nucleotide sequence ID" value="NZ_CP014163.1"/>
</dbReference>